<reference evidence="7 8" key="1">
    <citation type="submission" date="2018-12" db="EMBL/GenBank/DDBJ databases">
        <authorList>
            <person name="Yang E."/>
        </authorList>
    </citation>
    <scope>NUCLEOTIDE SEQUENCE [LARGE SCALE GENOMIC DNA]</scope>
    <source>
        <strain evidence="7 8">SOD</strain>
    </source>
</reference>
<evidence type="ECO:0000313" key="8">
    <source>
        <dbReference type="Proteomes" id="UP000278085"/>
    </source>
</evidence>
<feature type="binding site" evidence="5">
    <location>
        <begin position="91"/>
        <end position="93"/>
    </location>
    <ligand>
        <name>ATP</name>
        <dbReference type="ChEBI" id="CHEBI:30616"/>
    </ligand>
</feature>
<dbReference type="AlphaFoldDB" id="A0A430HLV2"/>
<evidence type="ECO:0000256" key="3">
    <source>
        <dbReference type="ARBA" id="ARBA00022993"/>
    </source>
</evidence>
<evidence type="ECO:0000256" key="4">
    <source>
        <dbReference type="ARBA" id="ARBA00029346"/>
    </source>
</evidence>
<comment type="pathway">
    <text evidence="5">Cofactor biosynthesis; coenzyme A biosynthesis; CoA from (R)-pantothenate: step 4/5.</text>
</comment>
<feature type="binding site" evidence="5">
    <location>
        <begin position="126"/>
        <end position="132"/>
    </location>
    <ligand>
        <name>ATP</name>
        <dbReference type="ChEBI" id="CHEBI:30616"/>
    </ligand>
</feature>
<dbReference type="InterPro" id="IPR004821">
    <property type="entry name" value="Cyt_trans-like"/>
</dbReference>
<comment type="subcellular location">
    <subcellularLocation>
        <location evidence="5">Cytoplasm</location>
    </subcellularLocation>
</comment>
<dbReference type="SUPFAM" id="SSF109604">
    <property type="entry name" value="HD-domain/PDEase-like"/>
    <property type="match status" value="1"/>
</dbReference>
<dbReference type="GO" id="GO:0005524">
    <property type="term" value="F:ATP binding"/>
    <property type="evidence" value="ECO:0007669"/>
    <property type="project" value="UniProtKB-KW"/>
</dbReference>
<keyword evidence="5" id="KW-0547">Nucleotide-binding</keyword>
<feature type="site" description="Transition state stabilizer" evidence="5">
    <location>
        <position position="17"/>
    </location>
</feature>
<comment type="similarity">
    <text evidence="5">Belongs to the bacterial CoaD family.</text>
</comment>
<comment type="catalytic activity">
    <reaction evidence="4 5">
        <text>(R)-4'-phosphopantetheine + ATP + H(+) = 3'-dephospho-CoA + diphosphate</text>
        <dbReference type="Rhea" id="RHEA:19801"/>
        <dbReference type="ChEBI" id="CHEBI:15378"/>
        <dbReference type="ChEBI" id="CHEBI:30616"/>
        <dbReference type="ChEBI" id="CHEBI:33019"/>
        <dbReference type="ChEBI" id="CHEBI:57328"/>
        <dbReference type="ChEBI" id="CHEBI:61723"/>
        <dbReference type="EC" id="2.7.7.3"/>
    </reaction>
</comment>
<keyword evidence="1 5" id="KW-0963">Cytoplasm</keyword>
<feature type="binding site" evidence="5">
    <location>
        <position position="90"/>
    </location>
    <ligand>
        <name>substrate</name>
    </ligand>
</feature>
<dbReference type="GO" id="GO:0015937">
    <property type="term" value="P:coenzyme A biosynthetic process"/>
    <property type="evidence" value="ECO:0007669"/>
    <property type="project" value="UniProtKB-UniRule"/>
</dbReference>
<feature type="binding site" evidence="5">
    <location>
        <position position="41"/>
    </location>
    <ligand>
        <name>substrate</name>
    </ligand>
</feature>
<dbReference type="PANTHER" id="PTHR21174">
    <property type="match status" value="1"/>
</dbReference>
<evidence type="ECO:0000256" key="2">
    <source>
        <dbReference type="ARBA" id="ARBA00022842"/>
    </source>
</evidence>
<evidence type="ECO:0000313" key="7">
    <source>
        <dbReference type="EMBL" id="RSZ58452.1"/>
    </source>
</evidence>
<dbReference type="EC" id="2.7.7.3" evidence="5"/>
<dbReference type="GO" id="GO:0005737">
    <property type="term" value="C:cytoplasm"/>
    <property type="evidence" value="ECO:0007669"/>
    <property type="project" value="UniProtKB-SubCell"/>
</dbReference>
<dbReference type="Pfam" id="PF01467">
    <property type="entry name" value="CTP_transf_like"/>
    <property type="match status" value="1"/>
</dbReference>
<dbReference type="SUPFAM" id="SSF52374">
    <property type="entry name" value="Nucleotidylyl transferase"/>
    <property type="match status" value="1"/>
</dbReference>
<feature type="domain" description="Cytidyltransferase-like" evidence="6">
    <location>
        <begin position="6"/>
        <end position="135"/>
    </location>
</feature>
<evidence type="ECO:0000256" key="1">
    <source>
        <dbReference type="ARBA" id="ARBA00022490"/>
    </source>
</evidence>
<protein>
    <recommendedName>
        <fullName evidence="5">Phosphopantetheine adenylyltransferase</fullName>
        <ecNumber evidence="5">2.7.7.3</ecNumber>
    </recommendedName>
    <alternativeName>
        <fullName evidence="5">Dephospho-CoA pyrophosphorylase</fullName>
    </alternativeName>
    <alternativeName>
        <fullName evidence="5">Pantetheine-phosphate adenylyltransferase</fullName>
        <shortName evidence="5">PPAT</shortName>
    </alternativeName>
</protein>
<feature type="binding site" evidence="5">
    <location>
        <position position="9"/>
    </location>
    <ligand>
        <name>substrate</name>
    </ligand>
</feature>
<dbReference type="RefSeq" id="WP_126074353.1">
    <property type="nucleotide sequence ID" value="NZ_CP051166.1"/>
</dbReference>
<feature type="binding site" evidence="5">
    <location>
        <position position="101"/>
    </location>
    <ligand>
        <name>ATP</name>
        <dbReference type="ChEBI" id="CHEBI:30616"/>
    </ligand>
</feature>
<dbReference type="InterPro" id="IPR009218">
    <property type="entry name" value="HD_phosphohydro"/>
</dbReference>
<keyword evidence="2 5" id="KW-0460">Magnesium</keyword>
<gene>
    <name evidence="5 7" type="primary">coaD</name>
    <name evidence="7" type="ORF">EJB06_12435</name>
</gene>
<evidence type="ECO:0000256" key="5">
    <source>
        <dbReference type="HAMAP-Rule" id="MF_00151"/>
    </source>
</evidence>
<dbReference type="OrthoDB" id="9808993at2"/>
<feature type="binding site" evidence="5">
    <location>
        <position position="76"/>
    </location>
    <ligand>
        <name>substrate</name>
    </ligand>
</feature>
<evidence type="ECO:0000259" key="6">
    <source>
        <dbReference type="Pfam" id="PF01467"/>
    </source>
</evidence>
<comment type="subunit">
    <text evidence="5">Homohexamer.</text>
</comment>
<dbReference type="NCBIfam" id="TIGR00125">
    <property type="entry name" value="cyt_tran_rel"/>
    <property type="match status" value="1"/>
</dbReference>
<organism evidence="7 8">
    <name type="scientific">Massilia atriviolacea</name>
    <dbReference type="NCBI Taxonomy" id="2495579"/>
    <lineage>
        <taxon>Bacteria</taxon>
        <taxon>Pseudomonadati</taxon>
        <taxon>Pseudomonadota</taxon>
        <taxon>Betaproteobacteria</taxon>
        <taxon>Burkholderiales</taxon>
        <taxon>Oxalobacteraceae</taxon>
        <taxon>Telluria group</taxon>
        <taxon>Massilia</taxon>
    </lineage>
</organism>
<keyword evidence="8" id="KW-1185">Reference proteome</keyword>
<dbReference type="NCBIfam" id="TIGR01510">
    <property type="entry name" value="coaD_prev_kdtB"/>
    <property type="match status" value="1"/>
</dbReference>
<comment type="caution">
    <text evidence="7">The sequence shown here is derived from an EMBL/GenBank/DDBJ whole genome shotgun (WGS) entry which is preliminary data.</text>
</comment>
<comment type="cofactor">
    <cofactor evidence="5">
        <name>Mg(2+)</name>
        <dbReference type="ChEBI" id="CHEBI:18420"/>
    </cofactor>
</comment>
<feature type="binding site" evidence="5">
    <location>
        <position position="17"/>
    </location>
    <ligand>
        <name>ATP</name>
        <dbReference type="ChEBI" id="CHEBI:30616"/>
    </ligand>
</feature>
<dbReference type="Proteomes" id="UP000278085">
    <property type="component" value="Unassembled WGS sequence"/>
</dbReference>
<keyword evidence="5 7" id="KW-0808">Transferase</keyword>
<keyword evidence="5 7" id="KW-0548">Nucleotidyltransferase</keyword>
<dbReference type="PRINTS" id="PR01020">
    <property type="entry name" value="LPSBIOSNTHSS"/>
</dbReference>
<dbReference type="EMBL" id="RXLQ01000006">
    <property type="protein sequence ID" value="RSZ58452.1"/>
    <property type="molecule type" value="Genomic_DNA"/>
</dbReference>
<accession>A0A430HLV2</accession>
<dbReference type="UniPathway" id="UPA00241">
    <property type="reaction ID" value="UER00355"/>
</dbReference>
<feature type="binding site" evidence="5">
    <location>
        <begin position="9"/>
        <end position="10"/>
    </location>
    <ligand>
        <name>ATP</name>
        <dbReference type="ChEBI" id="CHEBI:30616"/>
    </ligand>
</feature>
<dbReference type="PANTHER" id="PTHR21174:SF0">
    <property type="entry name" value="HD PHOSPHOHYDROLASE FAMILY PROTEIN-RELATED"/>
    <property type="match status" value="1"/>
</dbReference>
<dbReference type="HAMAP" id="MF_00151">
    <property type="entry name" value="PPAT_bact"/>
    <property type="match status" value="1"/>
</dbReference>
<sequence length="384" mass="42186">MKKIAFSGTLDPITNGHLWVIGEARELADEVVVLISENPFKKPQFHAASRKDIVERSVAAQGWTNVSVVLVRGDYTARAAKRLGIDFLIRGIRNTSDFDYENLIQQANVDVLHGAKTLFVMPPRDLGSVSSSFVRGLQGPVGWHWTTRQFMPAPAYAAWILDWLRKEWDSLWPADDANAGAWFARLTGESAYGAEARPYHNLDHLVHGLTEITVWAANAGAGAAQMAMLKKAFWFHDAVYGGGSGSGSNEEQSAQLWLSSALDSGAAAGEVAALIRATEHLAPAAARHALQDVMQGVDLAILGQAPDVYDGYARAVRAEYRHIEEADYLAGRERILAHFHAQARAGTLYPDAYFADLYNERAQENLARELDTLRERQSFAGESP</sequence>
<keyword evidence="5" id="KW-0067">ATP-binding</keyword>
<proteinExistence type="inferred from homology"/>
<comment type="function">
    <text evidence="5">Reversibly transfers an adenylyl group from ATP to 4'-phosphopantetheine, yielding dephospho-CoA (dPCoA) and pyrophosphate.</text>
</comment>
<dbReference type="InterPro" id="IPR001980">
    <property type="entry name" value="PPAT"/>
</dbReference>
<name>A0A430HLV2_9BURK</name>
<dbReference type="Gene3D" id="3.40.50.620">
    <property type="entry name" value="HUPs"/>
    <property type="match status" value="1"/>
</dbReference>
<dbReference type="InterPro" id="IPR014729">
    <property type="entry name" value="Rossmann-like_a/b/a_fold"/>
</dbReference>
<dbReference type="GO" id="GO:0004595">
    <property type="term" value="F:pantetheine-phosphate adenylyltransferase activity"/>
    <property type="evidence" value="ECO:0007669"/>
    <property type="project" value="UniProtKB-UniRule"/>
</dbReference>
<keyword evidence="3 5" id="KW-0173">Coenzyme A biosynthesis</keyword>